<dbReference type="PANTHER" id="PTHR22801:SF63">
    <property type="entry name" value="C-TYPE LECTIN DOMAIN-CONTAINING PROTEIN"/>
    <property type="match status" value="1"/>
</dbReference>
<reference evidence="5" key="2">
    <citation type="submission" date="2023-04" db="EMBL/GenBank/DDBJ databases">
        <authorList>
            <person name="Bu L."/>
            <person name="Lu L."/>
            <person name="Laidemitt M.R."/>
            <person name="Zhang S.M."/>
            <person name="Mutuku M."/>
            <person name="Mkoji G."/>
            <person name="Steinauer M."/>
            <person name="Loker E.S."/>
        </authorList>
    </citation>
    <scope>NUCLEOTIDE SEQUENCE</scope>
    <source>
        <strain evidence="5">KasaAsao</strain>
        <tissue evidence="5">Whole Snail</tissue>
    </source>
</reference>
<dbReference type="InterPro" id="IPR050801">
    <property type="entry name" value="Ca-Dep_Lectins_ImmuneDev"/>
</dbReference>
<dbReference type="InterPro" id="IPR003609">
    <property type="entry name" value="Pan_app"/>
</dbReference>
<evidence type="ECO:0000259" key="4">
    <source>
        <dbReference type="PROSITE" id="PS50948"/>
    </source>
</evidence>
<comment type="caution">
    <text evidence="5">The sequence shown here is derived from an EMBL/GenBank/DDBJ whole genome shotgun (WGS) entry which is preliminary data.</text>
</comment>
<feature type="domain" description="C-type lectin" evidence="3">
    <location>
        <begin position="134"/>
        <end position="249"/>
    </location>
</feature>
<reference evidence="5" key="1">
    <citation type="journal article" date="2023" name="PLoS Negl. Trop. Dis.">
        <title>A genome sequence for Biomphalaria pfeifferi, the major vector snail for the human-infecting parasite Schistosoma mansoni.</title>
        <authorList>
            <person name="Bu L."/>
            <person name="Lu L."/>
            <person name="Laidemitt M.R."/>
            <person name="Zhang S.M."/>
            <person name="Mutuku M."/>
            <person name="Mkoji G."/>
            <person name="Steinauer M."/>
            <person name="Loker E.S."/>
        </authorList>
    </citation>
    <scope>NUCLEOTIDE SEQUENCE</scope>
    <source>
        <strain evidence="5">KasaAsao</strain>
    </source>
</reference>
<proteinExistence type="predicted"/>
<protein>
    <submittedName>
        <fullName evidence="5">Brevican core protein</fullName>
    </submittedName>
</protein>
<dbReference type="SUPFAM" id="SSF56436">
    <property type="entry name" value="C-type lectin-like"/>
    <property type="match status" value="1"/>
</dbReference>
<keyword evidence="2" id="KW-0732">Signal</keyword>
<sequence length="252" mass="28458">MDRRAMNSTMFLRLLEGWILVFSTMKSCYQETGACCVETNSFHKVQSKTLGILPYDNDSTTRSKLECSSLCLSQSLTCQHFLYDSVKKMCLWGTDLSSTGIQPTSGQRLYSQSNKYCDVALGYDSTIMRTYQLCLKIVRANVNFSLAKLSCSNIQGQLVMVKSNATKESIVTIMEGMNIERVWVGIDDIQSEGTYVWSDGSVLTPEERSVYISGQPDNNKNNQDCTVILQSYRGLDDYVCSNNEMYICEYIN</sequence>
<dbReference type="InterPro" id="IPR016186">
    <property type="entry name" value="C-type_lectin-like/link_sf"/>
</dbReference>
<dbReference type="InterPro" id="IPR018378">
    <property type="entry name" value="C-type_lectin_CS"/>
</dbReference>
<gene>
    <name evidence="5" type="ORF">Bpfe_008877</name>
</gene>
<feature type="signal peptide" evidence="2">
    <location>
        <begin position="1"/>
        <end position="30"/>
    </location>
</feature>
<feature type="chain" id="PRO_5041941189" evidence="2">
    <location>
        <begin position="31"/>
        <end position="252"/>
    </location>
</feature>
<evidence type="ECO:0000313" key="6">
    <source>
        <dbReference type="Proteomes" id="UP001233172"/>
    </source>
</evidence>
<dbReference type="EMBL" id="JASAOG010000029">
    <property type="protein sequence ID" value="KAK0061495.1"/>
    <property type="molecule type" value="Genomic_DNA"/>
</dbReference>
<evidence type="ECO:0000256" key="2">
    <source>
        <dbReference type="SAM" id="SignalP"/>
    </source>
</evidence>
<dbReference type="PROSITE" id="PS00615">
    <property type="entry name" value="C_TYPE_LECTIN_1"/>
    <property type="match status" value="1"/>
</dbReference>
<feature type="domain" description="Apple" evidence="4">
    <location>
        <begin position="36"/>
        <end position="114"/>
    </location>
</feature>
<keyword evidence="1" id="KW-1015">Disulfide bond</keyword>
<evidence type="ECO:0000259" key="3">
    <source>
        <dbReference type="PROSITE" id="PS50041"/>
    </source>
</evidence>
<accession>A0AAD8BVS7</accession>
<evidence type="ECO:0000256" key="1">
    <source>
        <dbReference type="ARBA" id="ARBA00023157"/>
    </source>
</evidence>
<keyword evidence="6" id="KW-1185">Reference proteome</keyword>
<dbReference type="CDD" id="cd00037">
    <property type="entry name" value="CLECT"/>
    <property type="match status" value="1"/>
</dbReference>
<dbReference type="InterPro" id="IPR016187">
    <property type="entry name" value="CTDL_fold"/>
</dbReference>
<dbReference type="Pfam" id="PF00059">
    <property type="entry name" value="Lectin_C"/>
    <property type="match status" value="1"/>
</dbReference>
<dbReference type="SMART" id="SM00034">
    <property type="entry name" value="CLECT"/>
    <property type="match status" value="1"/>
</dbReference>
<dbReference type="PROSITE" id="PS50041">
    <property type="entry name" value="C_TYPE_LECTIN_2"/>
    <property type="match status" value="1"/>
</dbReference>
<dbReference type="Proteomes" id="UP001233172">
    <property type="component" value="Unassembled WGS sequence"/>
</dbReference>
<dbReference type="Gene3D" id="3.10.100.10">
    <property type="entry name" value="Mannose-Binding Protein A, subunit A"/>
    <property type="match status" value="1"/>
</dbReference>
<dbReference type="PANTHER" id="PTHR22801">
    <property type="entry name" value="LITHOSTATHINE"/>
    <property type="match status" value="1"/>
</dbReference>
<dbReference type="PROSITE" id="PS50948">
    <property type="entry name" value="PAN"/>
    <property type="match status" value="1"/>
</dbReference>
<dbReference type="InterPro" id="IPR001304">
    <property type="entry name" value="C-type_lectin-like"/>
</dbReference>
<dbReference type="AlphaFoldDB" id="A0AAD8BVS7"/>
<name>A0AAD8BVS7_BIOPF</name>
<organism evidence="5 6">
    <name type="scientific">Biomphalaria pfeifferi</name>
    <name type="common">Bloodfluke planorb</name>
    <name type="synonym">Freshwater snail</name>
    <dbReference type="NCBI Taxonomy" id="112525"/>
    <lineage>
        <taxon>Eukaryota</taxon>
        <taxon>Metazoa</taxon>
        <taxon>Spiralia</taxon>
        <taxon>Lophotrochozoa</taxon>
        <taxon>Mollusca</taxon>
        <taxon>Gastropoda</taxon>
        <taxon>Heterobranchia</taxon>
        <taxon>Euthyneura</taxon>
        <taxon>Panpulmonata</taxon>
        <taxon>Hygrophila</taxon>
        <taxon>Lymnaeoidea</taxon>
        <taxon>Planorbidae</taxon>
        <taxon>Biomphalaria</taxon>
    </lineage>
</organism>
<evidence type="ECO:0000313" key="5">
    <source>
        <dbReference type="EMBL" id="KAK0061495.1"/>
    </source>
</evidence>